<feature type="transmembrane region" description="Helical" evidence="6">
    <location>
        <begin position="494"/>
        <end position="514"/>
    </location>
</feature>
<feature type="transmembrane region" description="Helical" evidence="6">
    <location>
        <begin position="96"/>
        <end position="116"/>
    </location>
</feature>
<keyword evidence="8" id="KW-1185">Reference proteome</keyword>
<proteinExistence type="predicted"/>
<dbReference type="AlphaFoldDB" id="A0A3A1UZE1"/>
<feature type="transmembrane region" description="Helical" evidence="6">
    <location>
        <begin position="70"/>
        <end position="90"/>
    </location>
</feature>
<dbReference type="RefSeq" id="WP_119599301.1">
    <property type="nucleotide sequence ID" value="NZ_QXQA01000004.1"/>
</dbReference>
<feature type="transmembrane region" description="Helical" evidence="6">
    <location>
        <begin position="407"/>
        <end position="429"/>
    </location>
</feature>
<feature type="transmembrane region" description="Helical" evidence="6">
    <location>
        <begin position="359"/>
        <end position="386"/>
    </location>
</feature>
<comment type="caution">
    <text evidence="7">The sequence shown here is derived from an EMBL/GenBank/DDBJ whole genome shotgun (WGS) entry which is preliminary data.</text>
</comment>
<feature type="transmembrane region" description="Helical" evidence="6">
    <location>
        <begin position="6"/>
        <end position="25"/>
    </location>
</feature>
<evidence type="ECO:0000313" key="7">
    <source>
        <dbReference type="EMBL" id="RIX53634.1"/>
    </source>
</evidence>
<dbReference type="PANTHER" id="PTHR45649:SF26">
    <property type="entry name" value="OS04G0435100 PROTEIN"/>
    <property type="match status" value="1"/>
</dbReference>
<dbReference type="Proteomes" id="UP000266482">
    <property type="component" value="Unassembled WGS sequence"/>
</dbReference>
<feature type="transmembrane region" description="Helical" evidence="6">
    <location>
        <begin position="520"/>
        <end position="539"/>
    </location>
</feature>
<feature type="transmembrane region" description="Helical" evidence="6">
    <location>
        <begin position="435"/>
        <end position="459"/>
    </location>
</feature>
<comment type="subcellular location">
    <subcellularLocation>
        <location evidence="1">Membrane</location>
        <topology evidence="1">Multi-pass membrane protein</topology>
    </subcellularLocation>
</comment>
<dbReference type="PANTHER" id="PTHR45649">
    <property type="entry name" value="AMINO-ACID PERMEASE BAT1"/>
    <property type="match status" value="1"/>
</dbReference>
<protein>
    <submittedName>
        <fullName evidence="7">Amino acid permease</fullName>
    </submittedName>
</protein>
<feature type="transmembrane region" description="Helical" evidence="6">
    <location>
        <begin position="259"/>
        <end position="276"/>
    </location>
</feature>
<keyword evidence="5 6" id="KW-0472">Membrane</keyword>
<dbReference type="GO" id="GO:0022857">
    <property type="term" value="F:transmembrane transporter activity"/>
    <property type="evidence" value="ECO:0007669"/>
    <property type="project" value="InterPro"/>
</dbReference>
<keyword evidence="4 6" id="KW-1133">Transmembrane helix</keyword>
<evidence type="ECO:0000256" key="4">
    <source>
        <dbReference type="ARBA" id="ARBA00022989"/>
    </source>
</evidence>
<evidence type="ECO:0000256" key="6">
    <source>
        <dbReference type="SAM" id="Phobius"/>
    </source>
</evidence>
<evidence type="ECO:0000256" key="1">
    <source>
        <dbReference type="ARBA" id="ARBA00004141"/>
    </source>
</evidence>
<keyword evidence="2" id="KW-0813">Transport</keyword>
<organism evidence="7 8">
    <name type="scientific">Paenibacillus nanensis</name>
    <dbReference type="NCBI Taxonomy" id="393251"/>
    <lineage>
        <taxon>Bacteria</taxon>
        <taxon>Bacillati</taxon>
        <taxon>Bacillota</taxon>
        <taxon>Bacilli</taxon>
        <taxon>Bacillales</taxon>
        <taxon>Paenibacillaceae</taxon>
        <taxon>Paenibacillus</taxon>
    </lineage>
</organism>
<feature type="transmembrane region" description="Helical" evidence="6">
    <location>
        <begin position="192"/>
        <end position="211"/>
    </location>
</feature>
<gene>
    <name evidence="7" type="ORF">D3P08_09405</name>
</gene>
<evidence type="ECO:0000256" key="5">
    <source>
        <dbReference type="ARBA" id="ARBA00023136"/>
    </source>
</evidence>
<dbReference type="Gene3D" id="1.20.1740.10">
    <property type="entry name" value="Amino acid/polyamine transporter I"/>
    <property type="match status" value="1"/>
</dbReference>
<feature type="transmembrane region" description="Helical" evidence="6">
    <location>
        <begin position="218"/>
        <end position="239"/>
    </location>
</feature>
<keyword evidence="3 6" id="KW-0812">Transmembrane</keyword>
<evidence type="ECO:0000256" key="2">
    <source>
        <dbReference type="ARBA" id="ARBA00022448"/>
    </source>
</evidence>
<dbReference type="OrthoDB" id="8274074at2"/>
<dbReference type="EMBL" id="QXQA01000004">
    <property type="protein sequence ID" value="RIX53634.1"/>
    <property type="molecule type" value="Genomic_DNA"/>
</dbReference>
<reference evidence="7 8" key="1">
    <citation type="submission" date="2018-09" db="EMBL/GenBank/DDBJ databases">
        <title>Paenibacillus aracenensis nov. sp. isolated from a cave in southern Spain.</title>
        <authorList>
            <person name="Jurado V."/>
            <person name="Gutierrez-Patricio S."/>
            <person name="Gonzalez-Pimentel J.L."/>
            <person name="Miller A.Z."/>
            <person name="Laiz L."/>
            <person name="Saiz-Jimenez C."/>
        </authorList>
    </citation>
    <scope>NUCLEOTIDE SEQUENCE [LARGE SCALE GENOMIC DNA]</scope>
    <source>
        <strain evidence="7 8">DSM 22867</strain>
    </source>
</reference>
<evidence type="ECO:0000313" key="8">
    <source>
        <dbReference type="Proteomes" id="UP000266482"/>
    </source>
</evidence>
<dbReference type="InterPro" id="IPR002293">
    <property type="entry name" value="AA/rel_permease1"/>
</dbReference>
<sequence>MLAVCIGFLLCGVVCAFIVALAANAQKGLRAASYQSMIRYGKDIQEWQDKRDLQQRFGLSQLLGRRGGGLSALGLSSGTMALIGGSALLFGPALHYGGLSIIGYGLPILGLFYLCVSACLAEMSSAYPVAGSFYYASFELGGRRWGLRAGWFHAAGHLAVYAVMLGGFAYIVDSAAASVWGDDISGMRFWGIAAATALSHTVVHHWGAVWLKWVHAAGFWLQLSIILAVLTGLVLLFWPGQYSPALLYELQTLDLTGEVSGGSFWIGLLLLMKLFLGMDGASQGAEETIEPRIRVPWGIFLSTAYTFLAGIMLLTFMSLTISSLGGTGGISESAGWRAGLAGVETFMQSARSAFGGSPIIVLLILVSLWGSGLHSMSVCSRALFGLAREGALPLAGRIGKVSAKAKAPLVGGWLCAAIAVLLLILAQFIRPNESMLPLLAFAVVALHAAYAIPIGLRFVRFAPLMKKSRAYNRLDYSVEQRWSSAPWQLGKWSLPAHGAAFLWLVATAVLAALLLDPSAAIGAAVLLLAVTALEIRSIYGK</sequence>
<dbReference type="Pfam" id="PF13520">
    <property type="entry name" value="AA_permease_2"/>
    <property type="match status" value="1"/>
</dbReference>
<feature type="transmembrane region" description="Helical" evidence="6">
    <location>
        <begin position="151"/>
        <end position="172"/>
    </location>
</feature>
<name>A0A3A1UZE1_9BACL</name>
<dbReference type="GO" id="GO:0016020">
    <property type="term" value="C:membrane"/>
    <property type="evidence" value="ECO:0007669"/>
    <property type="project" value="UniProtKB-SubCell"/>
</dbReference>
<evidence type="ECO:0000256" key="3">
    <source>
        <dbReference type="ARBA" id="ARBA00022692"/>
    </source>
</evidence>
<feature type="transmembrane region" description="Helical" evidence="6">
    <location>
        <begin position="297"/>
        <end position="321"/>
    </location>
</feature>
<accession>A0A3A1UZE1</accession>